<keyword evidence="6" id="KW-0645">Protease</keyword>
<dbReference type="STRING" id="56484.A0A1Y2FN43"/>
<accession>A0A1Y2FN43</accession>
<comment type="function">
    <text evidence="13">Inactive carboxypeptidase that may play a role in cell wall organization and biogenesis.</text>
</comment>
<evidence type="ECO:0000256" key="2">
    <source>
        <dbReference type="ARBA" id="ARBA00004613"/>
    </source>
</evidence>
<dbReference type="PANTHER" id="PTHR11705:SF147">
    <property type="entry name" value="INACTIVE METALLOCARBOXYPEPTIDASE ECM14"/>
    <property type="match status" value="1"/>
</dbReference>
<dbReference type="GeneID" id="63784211"/>
<dbReference type="OMA" id="WFYHQLH"/>
<dbReference type="FunFam" id="3.40.630.10:FF:000084">
    <property type="entry name" value="Carboxypeptidase B2"/>
    <property type="match status" value="1"/>
</dbReference>
<evidence type="ECO:0000256" key="10">
    <source>
        <dbReference type="ARBA" id="ARBA00022833"/>
    </source>
</evidence>
<dbReference type="GO" id="GO:0008270">
    <property type="term" value="F:zinc ion binding"/>
    <property type="evidence" value="ECO:0007669"/>
    <property type="project" value="InterPro"/>
</dbReference>
<evidence type="ECO:0000256" key="8">
    <source>
        <dbReference type="ARBA" id="ARBA00022729"/>
    </source>
</evidence>
<dbReference type="AlphaFoldDB" id="A0A1Y2FN43"/>
<keyword evidence="5" id="KW-0121">Carboxypeptidase</keyword>
<dbReference type="GO" id="GO:0006508">
    <property type="term" value="P:proteolysis"/>
    <property type="evidence" value="ECO:0007669"/>
    <property type="project" value="UniProtKB-KW"/>
</dbReference>
<dbReference type="PRINTS" id="PR00765">
    <property type="entry name" value="CRBOXYPTASEA"/>
</dbReference>
<comment type="caution">
    <text evidence="19">The sequence shown here is derived from an EMBL/GenBank/DDBJ whole genome shotgun (WGS) entry which is preliminary data.</text>
</comment>
<keyword evidence="11" id="KW-0482">Metalloprotease</keyword>
<feature type="chain" id="PRO_5012598601" description="Inactive metallocarboxypeptidase ECM14" evidence="17">
    <location>
        <begin position="17"/>
        <end position="464"/>
    </location>
</feature>
<evidence type="ECO:0000256" key="4">
    <source>
        <dbReference type="ARBA" id="ARBA00022525"/>
    </source>
</evidence>
<keyword evidence="10" id="KW-0862">Zinc</keyword>
<evidence type="ECO:0000256" key="16">
    <source>
        <dbReference type="PROSITE-ProRule" id="PRU01379"/>
    </source>
</evidence>
<dbReference type="CDD" id="cd03860">
    <property type="entry name" value="M14_CP_A-B_like"/>
    <property type="match status" value="1"/>
</dbReference>
<name>A0A1Y2FN43_PROLT</name>
<sequence>MQLSLLLLPLFSAAVAEPDPFSFQAPFLRKPFRPAAAHTAATSPKSYDGHVALRVPYTTSEEVAILYNVSSHMNLDIWSKTPAYVDIALRETQLDALYRQIPASLYENARPLVRNLGQSVRRSMPDASNDFLSTLATTTDIHDAFFSDFQTIEAVNALMTLLVAMQPSHTSLVNLGKSFEGRDILGVKIAKPEQKSTKKKSKKQAKRKLVLVTGAQHAREWISVSSVAYLAHALATGNNGDAQIAELTNHFDWVFLPTLNVDGYDYSFQDRLWRKNRQPTSVPFCKGIDLDRNWDFGWDEQQHVLSNPCSENYQGAKAFEAQETKLMSQYMTSLKKEYNVLGFLDLHSYAQTILYPYALSCKLNVRDEETLLELGIGASRAMKHISGETYQTESACNQDGHILAGVNSGAALDWVYHSGVEWSFVIKLRDTGNYGFLVPKEEIVPNGEEMLAFLKYYGEFISTR</sequence>
<evidence type="ECO:0000256" key="12">
    <source>
        <dbReference type="ARBA" id="ARBA00023157"/>
    </source>
</evidence>
<evidence type="ECO:0000313" key="19">
    <source>
        <dbReference type="EMBL" id="ORY84997.1"/>
    </source>
</evidence>
<dbReference type="PANTHER" id="PTHR11705">
    <property type="entry name" value="PROTEASE FAMILY M14 CARBOXYPEPTIDASE A,B"/>
    <property type="match status" value="1"/>
</dbReference>
<evidence type="ECO:0000256" key="1">
    <source>
        <dbReference type="ARBA" id="ARBA00001947"/>
    </source>
</evidence>
<evidence type="ECO:0000256" key="14">
    <source>
        <dbReference type="ARBA" id="ARBA00026187"/>
    </source>
</evidence>
<dbReference type="GO" id="GO:0005576">
    <property type="term" value="C:extracellular region"/>
    <property type="evidence" value="ECO:0007669"/>
    <property type="project" value="UniProtKB-SubCell"/>
</dbReference>
<evidence type="ECO:0000256" key="17">
    <source>
        <dbReference type="SAM" id="SignalP"/>
    </source>
</evidence>
<keyword evidence="8 17" id="KW-0732">Signal</keyword>
<keyword evidence="7" id="KW-0479">Metal-binding</keyword>
<dbReference type="SUPFAM" id="SSF54897">
    <property type="entry name" value="Protease propeptides/inhibitors"/>
    <property type="match status" value="1"/>
</dbReference>
<evidence type="ECO:0000313" key="20">
    <source>
        <dbReference type="Proteomes" id="UP000193685"/>
    </source>
</evidence>
<gene>
    <name evidence="19" type="ORF">BCR37DRAFT_345263</name>
</gene>
<reference evidence="19 20" key="1">
    <citation type="submission" date="2016-07" db="EMBL/GenBank/DDBJ databases">
        <title>Pervasive Adenine N6-methylation of Active Genes in Fungi.</title>
        <authorList>
            <consortium name="DOE Joint Genome Institute"/>
            <person name="Mondo S.J."/>
            <person name="Dannebaum R.O."/>
            <person name="Kuo R.C."/>
            <person name="Labutti K."/>
            <person name="Haridas S."/>
            <person name="Kuo A."/>
            <person name="Salamov A."/>
            <person name="Ahrendt S.R."/>
            <person name="Lipzen A."/>
            <person name="Sullivan W."/>
            <person name="Andreopoulos W.B."/>
            <person name="Clum A."/>
            <person name="Lindquist E."/>
            <person name="Daum C."/>
            <person name="Ramamoorthy G.K."/>
            <person name="Gryganskyi A."/>
            <person name="Culley D."/>
            <person name="Magnuson J.K."/>
            <person name="James T.Y."/>
            <person name="O'Malley M.A."/>
            <person name="Stajich J.E."/>
            <person name="Spatafora J.W."/>
            <person name="Visel A."/>
            <person name="Grigoriev I.V."/>
        </authorList>
    </citation>
    <scope>NUCLEOTIDE SEQUENCE [LARGE SCALE GENOMIC DNA]</scope>
    <source>
        <strain evidence="19 20">12-1054</strain>
    </source>
</reference>
<evidence type="ECO:0000256" key="9">
    <source>
        <dbReference type="ARBA" id="ARBA00022801"/>
    </source>
</evidence>
<dbReference type="InterPro" id="IPR000834">
    <property type="entry name" value="Peptidase_M14"/>
</dbReference>
<evidence type="ECO:0000256" key="6">
    <source>
        <dbReference type="ARBA" id="ARBA00022670"/>
    </source>
</evidence>
<protein>
    <recommendedName>
        <fullName evidence="14">Inactive metallocarboxypeptidase ECM14</fullName>
    </recommendedName>
    <alternativeName>
        <fullName evidence="15">Inactive metallocarboxypeptidase ecm14</fullName>
    </alternativeName>
</protein>
<keyword evidence="4" id="KW-0964">Secreted</keyword>
<feature type="signal peptide" evidence="17">
    <location>
        <begin position="1"/>
        <end position="16"/>
    </location>
</feature>
<dbReference type="SMART" id="SM00631">
    <property type="entry name" value="Zn_pept"/>
    <property type="match status" value="1"/>
</dbReference>
<dbReference type="PROSITE" id="PS00132">
    <property type="entry name" value="CARBOXYPEPT_ZN_1"/>
    <property type="match status" value="1"/>
</dbReference>
<dbReference type="Gene3D" id="3.40.630.10">
    <property type="entry name" value="Zn peptidases"/>
    <property type="match status" value="1"/>
</dbReference>
<dbReference type="SUPFAM" id="SSF53187">
    <property type="entry name" value="Zn-dependent exopeptidases"/>
    <property type="match status" value="1"/>
</dbReference>
<keyword evidence="12" id="KW-1015">Disulfide bond</keyword>
<comment type="caution">
    <text evidence="16">Lacks conserved residue(s) required for the propagation of feature annotation.</text>
</comment>
<evidence type="ECO:0000256" key="5">
    <source>
        <dbReference type="ARBA" id="ARBA00022645"/>
    </source>
</evidence>
<dbReference type="EMBL" id="MCFI01000005">
    <property type="protein sequence ID" value="ORY84997.1"/>
    <property type="molecule type" value="Genomic_DNA"/>
</dbReference>
<dbReference type="Proteomes" id="UP000193685">
    <property type="component" value="Unassembled WGS sequence"/>
</dbReference>
<proteinExistence type="inferred from homology"/>
<organism evidence="19 20">
    <name type="scientific">Protomyces lactucae-debilis</name>
    <dbReference type="NCBI Taxonomy" id="2754530"/>
    <lineage>
        <taxon>Eukaryota</taxon>
        <taxon>Fungi</taxon>
        <taxon>Dikarya</taxon>
        <taxon>Ascomycota</taxon>
        <taxon>Taphrinomycotina</taxon>
        <taxon>Taphrinomycetes</taxon>
        <taxon>Taphrinales</taxon>
        <taxon>Protomycetaceae</taxon>
        <taxon>Protomyces</taxon>
    </lineage>
</organism>
<evidence type="ECO:0000259" key="18">
    <source>
        <dbReference type="PROSITE" id="PS52035"/>
    </source>
</evidence>
<comment type="subcellular location">
    <subcellularLocation>
        <location evidence="2">Secreted</location>
    </subcellularLocation>
</comment>
<dbReference type="PROSITE" id="PS52035">
    <property type="entry name" value="PEPTIDASE_M14"/>
    <property type="match status" value="1"/>
</dbReference>
<comment type="similarity">
    <text evidence="3 16">Belongs to the peptidase M14 family.</text>
</comment>
<evidence type="ECO:0000256" key="15">
    <source>
        <dbReference type="ARBA" id="ARBA00026213"/>
    </source>
</evidence>
<evidence type="ECO:0000256" key="13">
    <source>
        <dbReference type="ARBA" id="ARBA00025210"/>
    </source>
</evidence>
<evidence type="ECO:0000256" key="3">
    <source>
        <dbReference type="ARBA" id="ARBA00005988"/>
    </source>
</evidence>
<evidence type="ECO:0000256" key="11">
    <source>
        <dbReference type="ARBA" id="ARBA00023049"/>
    </source>
</evidence>
<feature type="domain" description="Peptidase M14" evidence="18">
    <location>
        <begin position="148"/>
        <end position="461"/>
    </location>
</feature>
<dbReference type="InterPro" id="IPR057246">
    <property type="entry name" value="CARBOXYPEPT_ZN_1"/>
</dbReference>
<evidence type="ECO:0000256" key="7">
    <source>
        <dbReference type="ARBA" id="ARBA00022723"/>
    </source>
</evidence>
<dbReference type="OrthoDB" id="3626597at2759"/>
<dbReference type="Pfam" id="PF00246">
    <property type="entry name" value="Peptidase_M14"/>
    <property type="match status" value="1"/>
</dbReference>
<keyword evidence="20" id="KW-1185">Reference proteome</keyword>
<dbReference type="RefSeq" id="XP_040726780.1">
    <property type="nucleotide sequence ID" value="XM_040867612.1"/>
</dbReference>
<keyword evidence="9" id="KW-0378">Hydrolase</keyword>
<comment type="cofactor">
    <cofactor evidence="1">
        <name>Zn(2+)</name>
        <dbReference type="ChEBI" id="CHEBI:29105"/>
    </cofactor>
</comment>
<dbReference type="GO" id="GO:0004181">
    <property type="term" value="F:metallocarboxypeptidase activity"/>
    <property type="evidence" value="ECO:0007669"/>
    <property type="project" value="InterPro"/>
</dbReference>